<dbReference type="Gene3D" id="3.40.50.300">
    <property type="entry name" value="P-loop containing nucleotide triphosphate hydrolases"/>
    <property type="match status" value="1"/>
</dbReference>
<keyword evidence="3" id="KW-0547">Nucleotide-binding</keyword>
<comment type="similarity">
    <text evidence="1">Belongs to the ABC transporter superfamily.</text>
</comment>
<evidence type="ECO:0000259" key="5">
    <source>
        <dbReference type="PROSITE" id="PS50893"/>
    </source>
</evidence>
<dbReference type="Pfam" id="PF00005">
    <property type="entry name" value="ABC_tran"/>
    <property type="match status" value="1"/>
</dbReference>
<evidence type="ECO:0000256" key="3">
    <source>
        <dbReference type="ARBA" id="ARBA00022741"/>
    </source>
</evidence>
<dbReference type="PROSITE" id="PS50893">
    <property type="entry name" value="ABC_TRANSPORTER_2"/>
    <property type="match status" value="1"/>
</dbReference>
<evidence type="ECO:0000313" key="6">
    <source>
        <dbReference type="EMBL" id="EAY24752.1"/>
    </source>
</evidence>
<comment type="caution">
    <text evidence="6">The sequence shown here is derived from an EMBL/GenBank/DDBJ whole genome shotgun (WGS) entry which is preliminary data.</text>
</comment>
<dbReference type="PANTHER" id="PTHR43335:SF2">
    <property type="entry name" value="ABC TRANSPORTER, ATP-BINDING PROTEIN"/>
    <property type="match status" value="1"/>
</dbReference>
<dbReference type="AlphaFoldDB" id="A1ZY15"/>
<gene>
    <name evidence="6" type="ORF">M23134_05554</name>
</gene>
<dbReference type="CDD" id="cd03264">
    <property type="entry name" value="ABC_drug_resistance_like"/>
    <property type="match status" value="1"/>
</dbReference>
<dbReference type="EMBL" id="AAWS01000062">
    <property type="protein sequence ID" value="EAY24752.1"/>
    <property type="molecule type" value="Genomic_DNA"/>
</dbReference>
<dbReference type="PANTHER" id="PTHR43335">
    <property type="entry name" value="ABC TRANSPORTER, ATP-BINDING PROTEIN"/>
    <property type="match status" value="1"/>
</dbReference>
<keyword evidence="4 6" id="KW-0067">ATP-binding</keyword>
<evidence type="ECO:0000256" key="1">
    <source>
        <dbReference type="ARBA" id="ARBA00005417"/>
    </source>
</evidence>
<dbReference type="GO" id="GO:0005524">
    <property type="term" value="F:ATP binding"/>
    <property type="evidence" value="ECO:0007669"/>
    <property type="project" value="UniProtKB-KW"/>
</dbReference>
<dbReference type="GO" id="GO:0016887">
    <property type="term" value="F:ATP hydrolysis activity"/>
    <property type="evidence" value="ECO:0007669"/>
    <property type="project" value="InterPro"/>
</dbReference>
<dbReference type="InterPro" id="IPR003593">
    <property type="entry name" value="AAA+_ATPase"/>
</dbReference>
<name>A1ZY15_MICM2</name>
<dbReference type="InterPro" id="IPR027417">
    <property type="entry name" value="P-loop_NTPase"/>
</dbReference>
<sequence length="318" mass="35258">MLKQALITILKTKAPMNLVIEGLSKTYPNGTQALKGVSLEIPTGMFGLLGPNGAGKSSLMRTIATLQDADAGSIHLGDIDVLNEKPKVRQVLGYLPQEFGVYPRMTAYQMLDHFAQLKGIKNAKERKATVRALLEQTNLYRERNIKLGNYSGGMKQRFGIAQALLGQPKLIIVDEPTAGLDPAERNRFHNLLSEIGEHMVVILSTHIVEDVTNLCRHMAIIHKGEVLLKGNPREVVEAAQGKVWKKMIAKVELPQHQQQYNIVSSHLFDGKVIVKAFGDECPDESFEASIPDLEDVYFSQIKAKEEATNAQIPNQIQE</sequence>
<dbReference type="InterPro" id="IPR003439">
    <property type="entry name" value="ABC_transporter-like_ATP-bd"/>
</dbReference>
<dbReference type="Proteomes" id="UP000004095">
    <property type="component" value="Unassembled WGS sequence"/>
</dbReference>
<reference evidence="6 7" key="1">
    <citation type="submission" date="2007-01" db="EMBL/GenBank/DDBJ databases">
        <authorList>
            <person name="Haygood M."/>
            <person name="Podell S."/>
            <person name="Anderson C."/>
            <person name="Hopkinson B."/>
            <person name="Roe K."/>
            <person name="Barbeau K."/>
            <person name="Gaasterland T."/>
            <person name="Ferriera S."/>
            <person name="Johnson J."/>
            <person name="Kravitz S."/>
            <person name="Beeson K."/>
            <person name="Sutton G."/>
            <person name="Rogers Y.-H."/>
            <person name="Friedman R."/>
            <person name="Frazier M."/>
            <person name="Venter J.C."/>
        </authorList>
    </citation>
    <scope>NUCLEOTIDE SEQUENCE [LARGE SCALE GENOMIC DNA]</scope>
    <source>
        <strain evidence="6 7">ATCC 23134</strain>
    </source>
</reference>
<proteinExistence type="inferred from homology"/>
<dbReference type="PROSITE" id="PS00211">
    <property type="entry name" value="ABC_TRANSPORTER_1"/>
    <property type="match status" value="1"/>
</dbReference>
<dbReference type="SMART" id="SM00382">
    <property type="entry name" value="AAA"/>
    <property type="match status" value="1"/>
</dbReference>
<accession>A1ZY15</accession>
<dbReference type="eggNOG" id="COG1131">
    <property type="taxonomic scope" value="Bacteria"/>
</dbReference>
<protein>
    <submittedName>
        <fullName evidence="6">ABC transporter ATP-binding protein</fullName>
    </submittedName>
</protein>
<feature type="domain" description="ABC transporter" evidence="5">
    <location>
        <begin position="18"/>
        <end position="248"/>
    </location>
</feature>
<keyword evidence="7" id="KW-1185">Reference proteome</keyword>
<evidence type="ECO:0000256" key="2">
    <source>
        <dbReference type="ARBA" id="ARBA00022448"/>
    </source>
</evidence>
<evidence type="ECO:0000256" key="4">
    <source>
        <dbReference type="ARBA" id="ARBA00022840"/>
    </source>
</evidence>
<dbReference type="SUPFAM" id="SSF52540">
    <property type="entry name" value="P-loop containing nucleoside triphosphate hydrolases"/>
    <property type="match status" value="1"/>
</dbReference>
<dbReference type="InterPro" id="IPR017871">
    <property type="entry name" value="ABC_transporter-like_CS"/>
</dbReference>
<keyword evidence="2" id="KW-0813">Transport</keyword>
<evidence type="ECO:0000313" key="7">
    <source>
        <dbReference type="Proteomes" id="UP000004095"/>
    </source>
</evidence>
<organism evidence="6 7">
    <name type="scientific">Microscilla marina ATCC 23134</name>
    <dbReference type="NCBI Taxonomy" id="313606"/>
    <lineage>
        <taxon>Bacteria</taxon>
        <taxon>Pseudomonadati</taxon>
        <taxon>Bacteroidota</taxon>
        <taxon>Cytophagia</taxon>
        <taxon>Cytophagales</taxon>
        <taxon>Microscillaceae</taxon>
        <taxon>Microscilla</taxon>
    </lineage>
</organism>